<dbReference type="InterPro" id="IPR011051">
    <property type="entry name" value="RmlC_Cupin_sf"/>
</dbReference>
<dbReference type="GO" id="GO:0016984">
    <property type="term" value="F:ribulose-bisphosphate carboxylase activity"/>
    <property type="evidence" value="ECO:0007669"/>
    <property type="project" value="InterPro"/>
</dbReference>
<accession>A0A1C3E7Q5</accession>
<evidence type="ECO:0000313" key="5">
    <source>
        <dbReference type="Proteomes" id="UP000094828"/>
    </source>
</evidence>
<dbReference type="GO" id="GO:0015977">
    <property type="term" value="P:carbon fixation"/>
    <property type="evidence" value="ECO:0007669"/>
    <property type="project" value="InterPro"/>
</dbReference>
<feature type="domain" description="Cupin type-2" evidence="3">
    <location>
        <begin position="506"/>
        <end position="574"/>
    </location>
</feature>
<comment type="caution">
    <text evidence="4">The sequence shown here is derived from an EMBL/GenBank/DDBJ whole genome shotgun (WGS) entry which is preliminary data.</text>
</comment>
<feature type="region of interest" description="Disordered" evidence="1">
    <location>
        <begin position="402"/>
        <end position="449"/>
    </location>
</feature>
<evidence type="ECO:0000313" key="4">
    <source>
        <dbReference type="EMBL" id="ODA29288.1"/>
    </source>
</evidence>
<dbReference type="Pfam" id="PF07883">
    <property type="entry name" value="Cupin_2"/>
    <property type="match status" value="1"/>
</dbReference>
<proteinExistence type="predicted"/>
<dbReference type="AlphaFoldDB" id="A0A1C3E7Q5"/>
<dbReference type="SUPFAM" id="SSF51649">
    <property type="entry name" value="RuBisCo, C-terminal domain"/>
    <property type="match status" value="1"/>
</dbReference>
<dbReference type="Gene3D" id="2.60.120.10">
    <property type="entry name" value="Jelly Rolls"/>
    <property type="match status" value="1"/>
</dbReference>
<dbReference type="SUPFAM" id="SSF51182">
    <property type="entry name" value="RmlC-like cupins"/>
    <property type="match status" value="1"/>
</dbReference>
<dbReference type="GO" id="GO:0000287">
    <property type="term" value="F:magnesium ion binding"/>
    <property type="evidence" value="ECO:0007669"/>
    <property type="project" value="InterPro"/>
</dbReference>
<evidence type="ECO:0008006" key="6">
    <source>
        <dbReference type="Google" id="ProtNLM"/>
    </source>
</evidence>
<dbReference type="STRING" id="1841610.A6X21_09325"/>
<dbReference type="Gene3D" id="3.30.70.150">
    <property type="entry name" value="RuBisCO large subunit, N-terminal domain"/>
    <property type="match status" value="1"/>
</dbReference>
<reference evidence="4 5" key="1">
    <citation type="submission" date="2016-05" db="EMBL/GenBank/DDBJ databases">
        <title>Genomic and physiological characterization of Planctopirus sp. isolated from fresh water lake.</title>
        <authorList>
            <person name="Subhash Y."/>
            <person name="Ramana C."/>
        </authorList>
    </citation>
    <scope>NUCLEOTIDE SEQUENCE [LARGE SCALE GENOMIC DNA]</scope>
    <source>
        <strain evidence="4 5">JC280</strain>
    </source>
</reference>
<protein>
    <recommendedName>
        <fullName evidence="6">Ribulose bisphosphate carboxylase large subunit C-terminal domain-containing protein</fullName>
    </recommendedName>
</protein>
<dbReference type="InterPro" id="IPR036376">
    <property type="entry name" value="RuBisCO_lsu_C_sf"/>
</dbReference>
<dbReference type="SUPFAM" id="SSF54966">
    <property type="entry name" value="RuBisCO, large subunit, small (N-terminal) domain"/>
    <property type="match status" value="1"/>
</dbReference>
<evidence type="ECO:0000256" key="1">
    <source>
        <dbReference type="SAM" id="MobiDB-lite"/>
    </source>
</evidence>
<evidence type="ECO:0000259" key="3">
    <source>
        <dbReference type="Pfam" id="PF07883"/>
    </source>
</evidence>
<dbReference type="InterPro" id="IPR014710">
    <property type="entry name" value="RmlC-like_jellyroll"/>
</dbReference>
<feature type="domain" description="Ribulose bisphosphate carboxylase large subunit C-terminal" evidence="2">
    <location>
        <begin position="145"/>
        <end position="395"/>
    </location>
</feature>
<dbReference type="CDD" id="cd02222">
    <property type="entry name" value="cupin_TM1459-like"/>
    <property type="match status" value="1"/>
</dbReference>
<keyword evidence="5" id="KW-1185">Reference proteome</keyword>
<dbReference type="SFLD" id="SFLDG00301">
    <property type="entry name" value="RuBisCO-like_proteins"/>
    <property type="match status" value="1"/>
</dbReference>
<organism evidence="4 5">
    <name type="scientific">Planctopirus hydrillae</name>
    <dbReference type="NCBI Taxonomy" id="1841610"/>
    <lineage>
        <taxon>Bacteria</taxon>
        <taxon>Pseudomonadati</taxon>
        <taxon>Planctomycetota</taxon>
        <taxon>Planctomycetia</taxon>
        <taxon>Planctomycetales</taxon>
        <taxon>Planctomycetaceae</taxon>
        <taxon>Planctopirus</taxon>
    </lineage>
</organism>
<dbReference type="InterPro" id="IPR013096">
    <property type="entry name" value="Cupin_2"/>
</dbReference>
<dbReference type="PANTHER" id="PTHR42704">
    <property type="entry name" value="RIBULOSE BISPHOSPHATE CARBOXYLASE"/>
    <property type="match status" value="1"/>
</dbReference>
<dbReference type="Proteomes" id="UP000094828">
    <property type="component" value="Unassembled WGS sequence"/>
</dbReference>
<dbReference type="PANTHER" id="PTHR42704:SF17">
    <property type="entry name" value="RIBULOSE BISPHOSPHATE CARBOXYLASE LARGE CHAIN"/>
    <property type="match status" value="1"/>
</dbReference>
<evidence type="ECO:0000259" key="2">
    <source>
        <dbReference type="Pfam" id="PF00016"/>
    </source>
</evidence>
<dbReference type="OrthoDB" id="9770811at2"/>
<dbReference type="InterPro" id="IPR033966">
    <property type="entry name" value="RuBisCO"/>
</dbReference>
<sequence>MTSFSSHFLANGQPGPQWLSGQADDTSPSCRQDVFRVQYQLNCPTESAEAVARDIALEQTVEVPESLITDEVIWQNFAGQVVSVRSVSEHVQVATIEYHAHLASGHLAQLMNLLFGNVSLKPGVRLLDVEFPESFLSGLAGPKLGIEGLRSACGVWERPLLATAIKPKGSSVSQLAKIAGEFAAGGGDLVKDDHNLVESTFDAFRARVEACQQAVLSKTPRGQKCLYFPNLSGPLRDLERQAAFCVESGIRGVLVAPMIAGLETIRHLSESFPLAILAHPTMSGSFLQEGQGLSHAFWLSTMMRLCGCDGTVFPNAGGRFSFSQADCLSIADAARKPLGRLKSCFPAPAGGMSYASLPGMARDYGPDTIFLVGGGLLGYSENLADSTAAFRSRIEELFLTNRASQNSDPDPRGEYVSSCELPAAHPSGSQNSGIDKYAQGNEKSGISSSDSANSIVTQLLKFLPGYRWEKREVSVYKPNAGLPFAHVDRQELIGKFGESTAFDVRYFELAPGGYSSREKHFHTHVVIPVRGQGQLECQGQIFPLHHLDIAYVPPLAVHQLSNPTSEPFGFLCIVDHDRDAPMAP</sequence>
<dbReference type="InterPro" id="IPR036422">
    <property type="entry name" value="RuBisCO_lsu_N_sf"/>
</dbReference>
<dbReference type="EMBL" id="LYDR01000137">
    <property type="protein sequence ID" value="ODA29288.1"/>
    <property type="molecule type" value="Genomic_DNA"/>
</dbReference>
<dbReference type="Pfam" id="PF00016">
    <property type="entry name" value="RuBisCO_large"/>
    <property type="match status" value="1"/>
</dbReference>
<name>A0A1C3E7Q5_9PLAN</name>
<dbReference type="InterPro" id="IPR000685">
    <property type="entry name" value="RuBisCO_lsu_C"/>
</dbReference>
<dbReference type="SFLD" id="SFLDS00014">
    <property type="entry name" value="RuBisCO"/>
    <property type="match status" value="1"/>
</dbReference>
<dbReference type="Gene3D" id="3.20.20.110">
    <property type="entry name" value="Ribulose bisphosphate carboxylase, large subunit, C-terminal domain"/>
    <property type="match status" value="1"/>
</dbReference>
<dbReference type="CDD" id="cd08210">
    <property type="entry name" value="RLP_RrRLP"/>
    <property type="match status" value="1"/>
</dbReference>
<gene>
    <name evidence="4" type="ORF">A6X21_09325</name>
</gene>